<reference evidence="3" key="1">
    <citation type="submission" date="2016-11" db="EMBL/GenBank/DDBJ databases">
        <authorList>
            <person name="Varghese N."/>
            <person name="Submissions S."/>
        </authorList>
    </citation>
    <scope>NUCLEOTIDE SEQUENCE [LARGE SCALE GENOMIC DNA]</scope>
    <source>
        <strain evidence="3">DSM 15285</strain>
    </source>
</reference>
<evidence type="ECO:0000313" key="2">
    <source>
        <dbReference type="EMBL" id="SHH55534.1"/>
    </source>
</evidence>
<accession>A0A1M5TXW9</accession>
<dbReference type="OrthoDB" id="1752956at2"/>
<feature type="region of interest" description="Disordered" evidence="1">
    <location>
        <begin position="70"/>
        <end position="89"/>
    </location>
</feature>
<organism evidence="2 3">
    <name type="scientific">Tepidibacter thalassicus DSM 15285</name>
    <dbReference type="NCBI Taxonomy" id="1123350"/>
    <lineage>
        <taxon>Bacteria</taxon>
        <taxon>Bacillati</taxon>
        <taxon>Bacillota</taxon>
        <taxon>Clostridia</taxon>
        <taxon>Peptostreptococcales</taxon>
        <taxon>Peptostreptococcaceae</taxon>
        <taxon>Tepidibacter</taxon>
    </lineage>
</organism>
<protein>
    <submittedName>
        <fullName evidence="2">Uncharacterized protein</fullName>
    </submittedName>
</protein>
<name>A0A1M5TXW9_9FIRM</name>
<dbReference type="RefSeq" id="WP_072726579.1">
    <property type="nucleotide sequence ID" value="NZ_FQXH01000049.1"/>
</dbReference>
<keyword evidence="3" id="KW-1185">Reference proteome</keyword>
<evidence type="ECO:0000313" key="3">
    <source>
        <dbReference type="Proteomes" id="UP000242520"/>
    </source>
</evidence>
<sequence>MDRKEFDNLDTLEQVEYFNKKLKENLSISKICKNIGIARTTVTDRFKRAGFKFDKNKKCYKSITNELPQKSDKSNTFVTPSERTENNGNIISQENNLNQIVDIINLKNDILELVSLKQEIKNTIEAVKKYEFKNNVIDIPELKIDFSKMTGQIKNRSFKVYEDILKKFLKFAKENKKFKQQDLLSQAMLEFIERYDK</sequence>
<gene>
    <name evidence="2" type="ORF">SAMN02744040_02334</name>
</gene>
<dbReference type="AlphaFoldDB" id="A0A1M5TXW9"/>
<dbReference type="Proteomes" id="UP000242520">
    <property type="component" value="Unassembled WGS sequence"/>
</dbReference>
<dbReference type="EMBL" id="FQXH01000049">
    <property type="protein sequence ID" value="SHH55534.1"/>
    <property type="molecule type" value="Genomic_DNA"/>
</dbReference>
<evidence type="ECO:0000256" key="1">
    <source>
        <dbReference type="SAM" id="MobiDB-lite"/>
    </source>
</evidence>
<proteinExistence type="predicted"/>